<dbReference type="RefSeq" id="WP_243323930.1">
    <property type="nucleotide sequence ID" value="NZ_JAKZMM010000011.1"/>
</dbReference>
<feature type="domain" description="MHD" evidence="4">
    <location>
        <begin position="215"/>
        <end position="465"/>
    </location>
</feature>
<protein>
    <recommendedName>
        <fullName evidence="2">alpha-L-rhamnosidase</fullName>
        <ecNumber evidence="2">3.2.1.40</ecNumber>
    </recommendedName>
</protein>
<dbReference type="Pfam" id="PF08531">
    <property type="entry name" value="Bac_rhamnosid_N"/>
    <property type="match status" value="1"/>
</dbReference>
<dbReference type="Pfam" id="PF05592">
    <property type="entry name" value="Bac_rhamnosid"/>
    <property type="match status" value="1"/>
</dbReference>
<dbReference type="Gene3D" id="2.60.120.260">
    <property type="entry name" value="Galactose-binding domain-like"/>
    <property type="match status" value="2"/>
</dbReference>
<dbReference type="InterPro" id="IPR013783">
    <property type="entry name" value="Ig-like_fold"/>
</dbReference>
<dbReference type="Gene3D" id="1.50.10.10">
    <property type="match status" value="1"/>
</dbReference>
<gene>
    <name evidence="5" type="ORF">MUN53_06130</name>
</gene>
<reference evidence="5 6" key="1">
    <citation type="submission" date="2022-03" db="EMBL/GenBank/DDBJ databases">
        <title>Parabacteroides sp. nov. isolated from swine feces.</title>
        <authorList>
            <person name="Bak J.E."/>
        </authorList>
    </citation>
    <scope>NUCLEOTIDE SEQUENCE [LARGE SCALE GENOMIC DNA]</scope>
    <source>
        <strain evidence="5 6">AGMB00274</strain>
    </source>
</reference>
<accession>A0ABT0C035</accession>
<dbReference type="Proteomes" id="UP001165444">
    <property type="component" value="Unassembled WGS sequence"/>
</dbReference>
<dbReference type="InterPro" id="IPR008928">
    <property type="entry name" value="6-hairpin_glycosidase_sf"/>
</dbReference>
<dbReference type="InterPro" id="IPR012341">
    <property type="entry name" value="6hp_glycosidase-like_sf"/>
</dbReference>
<dbReference type="EMBL" id="JAKZMM010000011">
    <property type="protein sequence ID" value="MCJ2380193.1"/>
    <property type="molecule type" value="Genomic_DNA"/>
</dbReference>
<dbReference type="Gene3D" id="2.60.40.10">
    <property type="entry name" value="Immunoglobulins"/>
    <property type="match status" value="1"/>
</dbReference>
<comment type="caution">
    <text evidence="5">The sequence shown here is derived from an EMBL/GenBank/DDBJ whole genome shotgun (WGS) entry which is preliminary data.</text>
</comment>
<dbReference type="PANTHER" id="PTHR33307:SF6">
    <property type="entry name" value="ALPHA-RHAMNOSIDASE (EUROFUNG)-RELATED"/>
    <property type="match status" value="1"/>
</dbReference>
<keyword evidence="3 5" id="KW-0378">Hydrolase</keyword>
<keyword evidence="6" id="KW-1185">Reference proteome</keyword>
<dbReference type="Pfam" id="PF17390">
    <property type="entry name" value="Bac_rhamnosid_C"/>
    <property type="match status" value="1"/>
</dbReference>
<dbReference type="PANTHER" id="PTHR33307">
    <property type="entry name" value="ALPHA-RHAMNOSIDASE (EUROFUNG)"/>
    <property type="match status" value="1"/>
</dbReference>
<comment type="catalytic activity">
    <reaction evidence="1">
        <text>Hydrolysis of terminal non-reducing alpha-L-rhamnose residues in alpha-L-rhamnosides.</text>
        <dbReference type="EC" id="3.2.1.40"/>
    </reaction>
</comment>
<evidence type="ECO:0000256" key="2">
    <source>
        <dbReference type="ARBA" id="ARBA00012652"/>
    </source>
</evidence>
<evidence type="ECO:0000256" key="3">
    <source>
        <dbReference type="ARBA" id="ARBA00022801"/>
    </source>
</evidence>
<dbReference type="InterPro" id="IPR016007">
    <property type="entry name" value="Alpha_rhamnosid"/>
</dbReference>
<dbReference type="InterPro" id="IPR035398">
    <property type="entry name" value="Bac_rhamnosid_C"/>
</dbReference>
<dbReference type="PIRSF" id="PIRSF010631">
    <property type="entry name" value="A-rhamnsds"/>
    <property type="match status" value="1"/>
</dbReference>
<sequence length="909" mass="102072">MKKQIILCSICLALVGIMGCNPTSDSIQVSHLRVEMKDNPQGIDVEHPRFSWQIRSEQPDLVQTGYRIQVAASAEDLKAEKNLLWDSGEVDSDQSLWIAYGGKSLQAKKPYFWRVKVKTNQGSGKWSDIQTWGMAILDANGWKAQWIGENALSNPGEKDQGETRLAARYLRKPFQVSKEVKRAVLYISGLGSSESYLNGKRISNDVFAPMPSLYTSRVYYNVYDVTDLLQQGENLLGVVLGNGRYFSMRVPGMLTTGLPSLLAQLEVEYTDGSVDQVVSDTSWKVTSQGPIVANNEFDGEEYDARKELKGWNTLSFDDSDWRAADVMKEPGGKLTAQPNPNLAVQDTVVPVNVIARSDGKFILDMGQNMVGWLGVKLKGKNNQPITFRFSEILNPDTSLYVANLRSAKVTDVYTPAVDGEFSWQPSFVYHGFRYVEVSGLDYQPSNRDFAGYVVYDAMSTSGQFESSNALVNQIHKNAFWGIRSNYRGMPTDCPQRDERLGWLGDRATGASGEAYLFNNALLYNKWLQDIEDSQNEAGSISVVSPKYWEIYADDVTWPSAYFYVADMLYRQFGDDSAIRKHYPSMKRWMQHMEEVAMKDGVIVKDTYGDWCMPPEEQHLIHSQDPARKTDGAILSTTVYYDLLNKMVKFAELCGQTADIPAYQKRAAEMKEAYNAKFFNRETAQYGNNTVTANILSLRLGLVPEGFEQKVFDNIVRKTEEDFGGHVSTGVLGIQHLMRGLTEYGRKDLAFKIVTNETYPSWGYMINKGATTIWELWNGDTADPAMNSANHVMLLGDLLIWYYEDLAGIKCADGAQAFKKIEMAPVFPEGLNHVKASYESVYGKIVSDWTRDGNRLDWRVVVPGNTTAVIRIPKEYGVNVSSQPGIHQVSNTETELVVEVGSGEYHFVSK</sequence>
<dbReference type="InterPro" id="IPR028565">
    <property type="entry name" value="MHD"/>
</dbReference>
<dbReference type="SUPFAM" id="SSF48208">
    <property type="entry name" value="Six-hairpin glycosidases"/>
    <property type="match status" value="1"/>
</dbReference>
<dbReference type="Gene3D" id="2.60.420.10">
    <property type="entry name" value="Maltose phosphorylase, domain 3"/>
    <property type="match status" value="1"/>
</dbReference>
<name>A0ABT0C035_9BACT</name>
<dbReference type="GO" id="GO:0016787">
    <property type="term" value="F:hydrolase activity"/>
    <property type="evidence" value="ECO:0007669"/>
    <property type="project" value="UniProtKB-KW"/>
</dbReference>
<evidence type="ECO:0000256" key="1">
    <source>
        <dbReference type="ARBA" id="ARBA00001445"/>
    </source>
</evidence>
<evidence type="ECO:0000259" key="4">
    <source>
        <dbReference type="PROSITE" id="PS51072"/>
    </source>
</evidence>
<dbReference type="InterPro" id="IPR035396">
    <property type="entry name" value="Bac_rhamnosid6H"/>
</dbReference>
<organism evidence="5 6">
    <name type="scientific">Parabacteroides faecalis</name>
    <dbReference type="NCBI Taxonomy" id="2924040"/>
    <lineage>
        <taxon>Bacteria</taxon>
        <taxon>Pseudomonadati</taxon>
        <taxon>Bacteroidota</taxon>
        <taxon>Bacteroidia</taxon>
        <taxon>Bacteroidales</taxon>
        <taxon>Tannerellaceae</taxon>
        <taxon>Parabacteroides</taxon>
    </lineage>
</organism>
<dbReference type="PROSITE" id="PS51257">
    <property type="entry name" value="PROKAR_LIPOPROTEIN"/>
    <property type="match status" value="1"/>
</dbReference>
<evidence type="ECO:0000313" key="5">
    <source>
        <dbReference type="EMBL" id="MCJ2380193.1"/>
    </source>
</evidence>
<dbReference type="InterPro" id="IPR013737">
    <property type="entry name" value="Bac_rhamnosid_N"/>
</dbReference>
<dbReference type="EC" id="3.2.1.40" evidence="2"/>
<dbReference type="PROSITE" id="PS51072">
    <property type="entry name" value="MHD"/>
    <property type="match status" value="1"/>
</dbReference>
<proteinExistence type="predicted"/>
<evidence type="ECO:0000313" key="6">
    <source>
        <dbReference type="Proteomes" id="UP001165444"/>
    </source>
</evidence>
<dbReference type="Pfam" id="PF17389">
    <property type="entry name" value="Bac_rhamnosid6H"/>
    <property type="match status" value="1"/>
</dbReference>
<dbReference type="InterPro" id="IPR008902">
    <property type="entry name" value="Rhamnosid_concanavalin"/>
</dbReference>
<dbReference type="Pfam" id="PF25788">
    <property type="entry name" value="Ig_Rha78A_N"/>
    <property type="match status" value="1"/>
</dbReference>